<dbReference type="GO" id="GO:0005886">
    <property type="term" value="C:plasma membrane"/>
    <property type="evidence" value="ECO:0007669"/>
    <property type="project" value="UniProtKB-SubCell"/>
</dbReference>
<dbReference type="Gene3D" id="3.40.50.300">
    <property type="entry name" value="P-loop containing nucleotide triphosphate hydrolases"/>
    <property type="match status" value="1"/>
</dbReference>
<name>A0A4R8UTQ3_9MICO</name>
<proteinExistence type="inferred from homology"/>
<dbReference type="PANTHER" id="PTHR42711:SF5">
    <property type="entry name" value="ABC TRANSPORTER ATP-BINDING PROTEIN NATA"/>
    <property type="match status" value="1"/>
</dbReference>
<evidence type="ECO:0000256" key="6">
    <source>
        <dbReference type="ARBA" id="ARBA00023251"/>
    </source>
</evidence>
<dbReference type="InterPro" id="IPR017871">
    <property type="entry name" value="ABC_transporter-like_CS"/>
</dbReference>
<feature type="domain" description="ABC transporter" evidence="7">
    <location>
        <begin position="23"/>
        <end position="248"/>
    </location>
</feature>
<keyword evidence="9" id="KW-1185">Reference proteome</keyword>
<dbReference type="Proteomes" id="UP000298173">
    <property type="component" value="Unassembled WGS sequence"/>
</dbReference>
<dbReference type="PROSITE" id="PS00211">
    <property type="entry name" value="ABC_TRANSPORTER_1"/>
    <property type="match status" value="1"/>
</dbReference>
<dbReference type="InterPro" id="IPR050763">
    <property type="entry name" value="ABC_transporter_ATP-binding"/>
</dbReference>
<dbReference type="PANTHER" id="PTHR42711">
    <property type="entry name" value="ABC TRANSPORTER ATP-BINDING PROTEIN"/>
    <property type="match status" value="1"/>
</dbReference>
<evidence type="ECO:0000313" key="8">
    <source>
        <dbReference type="EMBL" id="TFB71234.1"/>
    </source>
</evidence>
<evidence type="ECO:0000256" key="1">
    <source>
        <dbReference type="ARBA" id="ARBA00004202"/>
    </source>
</evidence>
<dbReference type="InterPro" id="IPR003439">
    <property type="entry name" value="ABC_transporter-like_ATP-bd"/>
</dbReference>
<dbReference type="CDD" id="cd03230">
    <property type="entry name" value="ABC_DR_subfamily_A"/>
    <property type="match status" value="1"/>
</dbReference>
<dbReference type="SMART" id="SM00382">
    <property type="entry name" value="AAA"/>
    <property type="match status" value="1"/>
</dbReference>
<reference evidence="8 9" key="1">
    <citation type="submission" date="2019-03" db="EMBL/GenBank/DDBJ databases">
        <title>Genomics of glacier-inhabiting Cryobacterium strains.</title>
        <authorList>
            <person name="Liu Q."/>
            <person name="Xin Y.-H."/>
        </authorList>
    </citation>
    <scope>NUCLEOTIDE SEQUENCE [LARGE SCALE GENOMIC DNA]</scope>
    <source>
        <strain evidence="8 9">HLT2-23</strain>
    </source>
</reference>
<organism evidence="8 9">
    <name type="scientific">Cryobacterium glaciale</name>
    <dbReference type="NCBI Taxonomy" id="1259145"/>
    <lineage>
        <taxon>Bacteria</taxon>
        <taxon>Bacillati</taxon>
        <taxon>Actinomycetota</taxon>
        <taxon>Actinomycetes</taxon>
        <taxon>Micrococcales</taxon>
        <taxon>Microbacteriaceae</taxon>
        <taxon>Cryobacterium</taxon>
    </lineage>
</organism>
<comment type="caution">
    <text evidence="8">The sequence shown here is derived from an EMBL/GenBank/DDBJ whole genome shotgun (WGS) entry which is preliminary data.</text>
</comment>
<keyword evidence="4" id="KW-0547">Nucleotide-binding</keyword>
<dbReference type="Pfam" id="PF00005">
    <property type="entry name" value="ABC_tran"/>
    <property type="match status" value="1"/>
</dbReference>
<dbReference type="GO" id="GO:0016887">
    <property type="term" value="F:ATP hydrolysis activity"/>
    <property type="evidence" value="ECO:0007669"/>
    <property type="project" value="InterPro"/>
</dbReference>
<evidence type="ECO:0000256" key="4">
    <source>
        <dbReference type="ARBA" id="ARBA00022741"/>
    </source>
</evidence>
<evidence type="ECO:0000313" key="9">
    <source>
        <dbReference type="Proteomes" id="UP000298173"/>
    </source>
</evidence>
<dbReference type="EMBL" id="SOEY01000028">
    <property type="protein sequence ID" value="TFB71234.1"/>
    <property type="molecule type" value="Genomic_DNA"/>
</dbReference>
<comment type="subcellular location">
    <subcellularLocation>
        <location evidence="1">Cell membrane</location>
        <topology evidence="1">Peripheral membrane protein</topology>
    </subcellularLocation>
</comment>
<sequence>MSHAALGHSTDIRGDGTSPGAAIEVVNLVKRFGHNRALNGVSFQVPRGTVFGVIGPNGAGKTTIMRALLDIIRPTSGQATVLGTPSRNAGPDLRRRIGYLPGELVLEGRTSGRRLLQHYADISGPVTAGHVNELAERLGLDLDRPVRKLSKGNKQKLGIVQAFMHQPELLVLDEPTSGLDPLMQQEFLRMVREARNRGQTVFLSSHVISEIQQAADEVAILRDGRIVTINSVEELRTTAIRHLRLVASGIRPTDLAAILGALQGVTTLDCTLTATGDAEAVATLSGAIAPFVQAIGALQVRDLVLEEPDLEESVLKLYSAPVAAAVVTK</sequence>
<dbReference type="InterPro" id="IPR003593">
    <property type="entry name" value="AAA+_ATPase"/>
</dbReference>
<dbReference type="RefSeq" id="WP_134503751.1">
    <property type="nucleotide sequence ID" value="NZ_SOEY01000028.1"/>
</dbReference>
<dbReference type="SUPFAM" id="SSF52540">
    <property type="entry name" value="P-loop containing nucleoside triphosphate hydrolases"/>
    <property type="match status" value="1"/>
</dbReference>
<dbReference type="GO" id="GO:0005524">
    <property type="term" value="F:ATP binding"/>
    <property type="evidence" value="ECO:0007669"/>
    <property type="project" value="UniProtKB-KW"/>
</dbReference>
<dbReference type="OrthoDB" id="9804819at2"/>
<evidence type="ECO:0000259" key="7">
    <source>
        <dbReference type="PROSITE" id="PS50893"/>
    </source>
</evidence>
<keyword evidence="5 8" id="KW-0067">ATP-binding</keyword>
<dbReference type="AlphaFoldDB" id="A0A4R8UTQ3"/>
<dbReference type="InterPro" id="IPR027417">
    <property type="entry name" value="P-loop_NTPase"/>
</dbReference>
<dbReference type="PROSITE" id="PS50893">
    <property type="entry name" value="ABC_TRANSPORTER_2"/>
    <property type="match status" value="1"/>
</dbReference>
<dbReference type="GO" id="GO:0046677">
    <property type="term" value="P:response to antibiotic"/>
    <property type="evidence" value="ECO:0007669"/>
    <property type="project" value="UniProtKB-KW"/>
</dbReference>
<keyword evidence="3" id="KW-0813">Transport</keyword>
<keyword evidence="6" id="KW-0046">Antibiotic resistance</keyword>
<comment type="similarity">
    <text evidence="2">Belongs to the ABC transporter superfamily.</text>
</comment>
<evidence type="ECO:0000256" key="5">
    <source>
        <dbReference type="ARBA" id="ARBA00022840"/>
    </source>
</evidence>
<gene>
    <name evidence="8" type="ORF">E3O06_12770</name>
</gene>
<protein>
    <submittedName>
        <fullName evidence="8">ABC transporter ATP-binding protein</fullName>
    </submittedName>
</protein>
<evidence type="ECO:0000256" key="2">
    <source>
        <dbReference type="ARBA" id="ARBA00005417"/>
    </source>
</evidence>
<accession>A0A4R8UTQ3</accession>
<evidence type="ECO:0000256" key="3">
    <source>
        <dbReference type="ARBA" id="ARBA00022448"/>
    </source>
</evidence>